<evidence type="ECO:0000256" key="2">
    <source>
        <dbReference type="ARBA" id="ARBA00022692"/>
    </source>
</evidence>
<accession>W4M941</accession>
<dbReference type="GO" id="GO:0016020">
    <property type="term" value="C:membrane"/>
    <property type="evidence" value="ECO:0007669"/>
    <property type="project" value="UniProtKB-SubCell"/>
</dbReference>
<evidence type="ECO:0000256" key="3">
    <source>
        <dbReference type="ARBA" id="ARBA00022989"/>
    </source>
</evidence>
<dbReference type="EMBL" id="AZHX01000774">
    <property type="protein sequence ID" value="ETX06147.1"/>
    <property type="molecule type" value="Genomic_DNA"/>
</dbReference>
<evidence type="ECO:0000256" key="4">
    <source>
        <dbReference type="ARBA" id="ARBA00023136"/>
    </source>
</evidence>
<proteinExistence type="predicted"/>
<evidence type="ECO:0000256" key="1">
    <source>
        <dbReference type="ARBA" id="ARBA00004141"/>
    </source>
</evidence>
<organism evidence="6 7">
    <name type="scientific">Candidatus Entotheonella gemina</name>
    <dbReference type="NCBI Taxonomy" id="1429439"/>
    <lineage>
        <taxon>Bacteria</taxon>
        <taxon>Pseudomonadati</taxon>
        <taxon>Nitrospinota/Tectimicrobiota group</taxon>
        <taxon>Candidatus Tectimicrobiota</taxon>
        <taxon>Candidatus Entotheonellia</taxon>
        <taxon>Candidatus Entotheonellales</taxon>
        <taxon>Candidatus Entotheonellaceae</taxon>
        <taxon>Candidatus Entotheonella</taxon>
    </lineage>
</organism>
<keyword evidence="4 5" id="KW-0472">Membrane</keyword>
<comment type="subcellular location">
    <subcellularLocation>
        <location evidence="1">Membrane</location>
        <topology evidence="1">Multi-pass membrane protein</topology>
    </subcellularLocation>
</comment>
<dbReference type="HOGENOM" id="CLU_2913821_0_0_7"/>
<dbReference type="SUPFAM" id="SSF160964">
    <property type="entry name" value="MalF N-terminal region-like"/>
    <property type="match status" value="1"/>
</dbReference>
<dbReference type="Proteomes" id="UP000019140">
    <property type="component" value="Unassembled WGS sequence"/>
</dbReference>
<dbReference type="PATRIC" id="fig|1429439.4.peg.3193"/>
<feature type="transmembrane region" description="Helical" evidence="5">
    <location>
        <begin position="12"/>
        <end position="37"/>
    </location>
</feature>
<keyword evidence="7" id="KW-1185">Reference proteome</keyword>
<evidence type="ECO:0000313" key="6">
    <source>
        <dbReference type="EMBL" id="ETX06147.1"/>
    </source>
</evidence>
<evidence type="ECO:0000256" key="5">
    <source>
        <dbReference type="SAM" id="Phobius"/>
    </source>
</evidence>
<keyword evidence="3 5" id="KW-1133">Transmembrane helix</keyword>
<evidence type="ECO:0000313" key="7">
    <source>
        <dbReference type="Proteomes" id="UP000019140"/>
    </source>
</evidence>
<dbReference type="InterPro" id="IPR035906">
    <property type="entry name" value="MetI-like_sf"/>
</dbReference>
<dbReference type="AlphaFoldDB" id="W4M941"/>
<sequence length="61" mass="7175">MATRQTQSIARFLMAPGVVLLLIWMIVPLSMTIWYSFQNYNLLSPDMRSFAGWFNYSFFSD</sequence>
<evidence type="ECO:0008006" key="8">
    <source>
        <dbReference type="Google" id="ProtNLM"/>
    </source>
</evidence>
<gene>
    <name evidence="6" type="ORF">ETSY2_18845</name>
</gene>
<keyword evidence="2 5" id="KW-0812">Transmembrane</keyword>
<dbReference type="Gene3D" id="1.10.3720.10">
    <property type="entry name" value="MetI-like"/>
    <property type="match status" value="1"/>
</dbReference>
<reference evidence="6 7" key="1">
    <citation type="journal article" date="2014" name="Nature">
        <title>An environmental bacterial taxon with a large and distinct metabolic repertoire.</title>
        <authorList>
            <person name="Wilson M.C."/>
            <person name="Mori T."/>
            <person name="Ruckert C."/>
            <person name="Uria A.R."/>
            <person name="Helf M.J."/>
            <person name="Takada K."/>
            <person name="Gernert C."/>
            <person name="Steffens U.A."/>
            <person name="Heycke N."/>
            <person name="Schmitt S."/>
            <person name="Rinke C."/>
            <person name="Helfrich E.J."/>
            <person name="Brachmann A.O."/>
            <person name="Gurgui C."/>
            <person name="Wakimoto T."/>
            <person name="Kracht M."/>
            <person name="Crusemann M."/>
            <person name="Hentschel U."/>
            <person name="Abe I."/>
            <person name="Matsunaga S."/>
            <person name="Kalinowski J."/>
            <person name="Takeyama H."/>
            <person name="Piel J."/>
        </authorList>
    </citation>
    <scope>NUCLEOTIDE SEQUENCE [LARGE SCALE GENOMIC DNA]</scope>
    <source>
        <strain evidence="7">TSY2</strain>
    </source>
</reference>
<comment type="caution">
    <text evidence="6">The sequence shown here is derived from an EMBL/GenBank/DDBJ whole genome shotgun (WGS) entry which is preliminary data.</text>
</comment>
<protein>
    <recommendedName>
        <fullName evidence="8">Sugar ABC transporter permease</fullName>
    </recommendedName>
</protein>
<name>W4M941_9BACT</name>